<dbReference type="PATRIC" id="fig|279113.9.peg.153"/>
<reference evidence="2 3" key="1">
    <citation type="submission" date="2015-11" db="EMBL/GenBank/DDBJ databases">
        <title>Exploring the genomic traits of fungus-feeding bacterial genus Collimonas.</title>
        <authorList>
            <person name="Song C."/>
            <person name="Schmidt R."/>
            <person name="de Jager V."/>
            <person name="Krzyzanowska D."/>
            <person name="Jongedijk E."/>
            <person name="Cankar K."/>
            <person name="Beekwilder J."/>
            <person name="van Veen A."/>
            <person name="de Boer W."/>
            <person name="van Veen J.A."/>
            <person name="Garbeva P."/>
        </authorList>
    </citation>
    <scope>NUCLEOTIDE SEQUENCE [LARGE SCALE GENOMIC DNA]</scope>
    <source>
        <strain evidence="2 3">Ter91</strain>
    </source>
</reference>
<feature type="domain" description="Insertion element IS402-like" evidence="1">
    <location>
        <begin position="9"/>
        <end position="81"/>
    </location>
</feature>
<evidence type="ECO:0000313" key="2">
    <source>
        <dbReference type="EMBL" id="AMP02551.1"/>
    </source>
</evidence>
<dbReference type="PANTHER" id="PTHR46637">
    <property type="entry name" value="TIS1421-TRANSPOSASE PROTEIN A"/>
    <property type="match status" value="1"/>
</dbReference>
<proteinExistence type="predicted"/>
<dbReference type="Pfam" id="PF13340">
    <property type="entry name" value="DUF4096"/>
    <property type="match status" value="1"/>
</dbReference>
<name>A0A127PXL2_9BURK</name>
<gene>
    <name evidence="2" type="ORF">CPter91_0152</name>
</gene>
<accession>A0A127PXL2</accession>
<dbReference type="OrthoDB" id="9777326at2"/>
<dbReference type="STRING" id="279113.CPter91_0152"/>
<dbReference type="InterPro" id="IPR025161">
    <property type="entry name" value="IS402-like_dom"/>
</dbReference>
<protein>
    <recommendedName>
        <fullName evidence="1">Insertion element IS402-like domain-containing protein</fullName>
    </recommendedName>
</protein>
<dbReference type="EMBL" id="CP013234">
    <property type="protein sequence ID" value="AMP02551.1"/>
    <property type="molecule type" value="Genomic_DNA"/>
</dbReference>
<dbReference type="InterPro" id="IPR052909">
    <property type="entry name" value="Transposase_6_like"/>
</dbReference>
<dbReference type="RefSeq" id="WP_061935643.1">
    <property type="nucleotide sequence ID" value="NZ_WXXL01000041.1"/>
</dbReference>
<evidence type="ECO:0000313" key="3">
    <source>
        <dbReference type="Proteomes" id="UP000074561"/>
    </source>
</evidence>
<dbReference type="AlphaFoldDB" id="A0A127PXL2"/>
<dbReference type="Proteomes" id="UP000074561">
    <property type="component" value="Chromosome"/>
</dbReference>
<dbReference type="KEGG" id="cpra:CPter91_0152"/>
<sequence>MDETHEMELRDEHWRKLQPLLLGGDNDPGASGRDNRLFLCAVLWVVSRRAKWSALPPAFGRWQTSYVRFMRWNQADVWRQIAHRVSEEGELQEMLNAIVAFGDGYTQRAAQRRVNKYNKTAYNALLSAAMPSRRRVSGEEKADTDCNWIWQLTHK</sequence>
<evidence type="ECO:0000259" key="1">
    <source>
        <dbReference type="Pfam" id="PF13340"/>
    </source>
</evidence>
<dbReference type="PANTHER" id="PTHR46637:SF1">
    <property type="entry name" value="BLL5188 PROTEIN"/>
    <property type="match status" value="1"/>
</dbReference>
<organism evidence="2 3">
    <name type="scientific">Collimonas pratensis</name>
    <dbReference type="NCBI Taxonomy" id="279113"/>
    <lineage>
        <taxon>Bacteria</taxon>
        <taxon>Pseudomonadati</taxon>
        <taxon>Pseudomonadota</taxon>
        <taxon>Betaproteobacteria</taxon>
        <taxon>Burkholderiales</taxon>
        <taxon>Oxalobacteraceae</taxon>
        <taxon>Collimonas</taxon>
    </lineage>
</organism>